<dbReference type="GO" id="GO:0005576">
    <property type="term" value="C:extracellular region"/>
    <property type="evidence" value="ECO:0007669"/>
    <property type="project" value="UniProtKB-SubCell"/>
</dbReference>
<comment type="subcellular location">
    <subcellularLocation>
        <location evidence="1">Secreted</location>
    </subcellularLocation>
</comment>
<dbReference type="EMBL" id="JAULSY010000072">
    <property type="protein sequence ID" value="KAK0667446.1"/>
    <property type="molecule type" value="Genomic_DNA"/>
</dbReference>
<evidence type="ECO:0000256" key="4">
    <source>
        <dbReference type="SAM" id="SignalP"/>
    </source>
</evidence>
<comment type="similarity">
    <text evidence="2">Belongs to the cerato-platanin family.</text>
</comment>
<dbReference type="Pfam" id="PF07249">
    <property type="entry name" value="Cerato-platanin"/>
    <property type="match status" value="1"/>
</dbReference>
<keyword evidence="4" id="KW-0732">Signal</keyword>
<keyword evidence="6" id="KW-1185">Reference proteome</keyword>
<keyword evidence="3" id="KW-0964">Secreted</keyword>
<dbReference type="Gene3D" id="2.40.40.10">
    <property type="entry name" value="RlpA-like domain"/>
    <property type="match status" value="1"/>
</dbReference>
<evidence type="ECO:0000313" key="6">
    <source>
        <dbReference type="Proteomes" id="UP001174997"/>
    </source>
</evidence>
<dbReference type="SUPFAM" id="SSF50685">
    <property type="entry name" value="Barwin-like endoglucanases"/>
    <property type="match status" value="1"/>
</dbReference>
<protein>
    <submittedName>
        <fullName evidence="5">Cerato-platanin</fullName>
    </submittedName>
</protein>
<evidence type="ECO:0000313" key="5">
    <source>
        <dbReference type="EMBL" id="KAK0667446.1"/>
    </source>
</evidence>
<feature type="signal peptide" evidence="4">
    <location>
        <begin position="1"/>
        <end position="18"/>
    </location>
</feature>
<evidence type="ECO:0000256" key="3">
    <source>
        <dbReference type="ARBA" id="ARBA00022525"/>
    </source>
</evidence>
<proteinExistence type="inferred from homology"/>
<comment type="caution">
    <text evidence="5">The sequence shown here is derived from an EMBL/GenBank/DDBJ whole genome shotgun (WGS) entry which is preliminary data.</text>
</comment>
<evidence type="ECO:0000256" key="2">
    <source>
        <dbReference type="ARBA" id="ARBA00010421"/>
    </source>
</evidence>
<dbReference type="InterPro" id="IPR010829">
    <property type="entry name" value="Cerato-platanin"/>
</dbReference>
<dbReference type="CDD" id="cd22778">
    <property type="entry name" value="DPBB_CEPL-like"/>
    <property type="match status" value="1"/>
</dbReference>
<evidence type="ECO:0000256" key="1">
    <source>
        <dbReference type="ARBA" id="ARBA00004613"/>
    </source>
</evidence>
<accession>A0AA39ZAP5</accession>
<dbReference type="InterPro" id="IPR036908">
    <property type="entry name" value="RlpA-like_sf"/>
</dbReference>
<name>A0AA39ZAP5_9PEZI</name>
<sequence>MHFSKIFSLVTLATAASATTVSYDIGYDDPNRSLESVACSDGVNGLIWKYGWKKQGDIRNFPFIGGSQAVAGWNSPNCGTCWTATWNGNTIRVLAIDHTGSGLNLGLRGMDALTNGHGQELGRVDAVVAQVPISQCGL</sequence>
<organism evidence="5 6">
    <name type="scientific">Cercophora samala</name>
    <dbReference type="NCBI Taxonomy" id="330535"/>
    <lineage>
        <taxon>Eukaryota</taxon>
        <taxon>Fungi</taxon>
        <taxon>Dikarya</taxon>
        <taxon>Ascomycota</taxon>
        <taxon>Pezizomycotina</taxon>
        <taxon>Sordariomycetes</taxon>
        <taxon>Sordariomycetidae</taxon>
        <taxon>Sordariales</taxon>
        <taxon>Lasiosphaeriaceae</taxon>
        <taxon>Cercophora</taxon>
    </lineage>
</organism>
<reference evidence="5" key="1">
    <citation type="submission" date="2023-06" db="EMBL/GenBank/DDBJ databases">
        <title>Genome-scale phylogeny and comparative genomics of the fungal order Sordariales.</title>
        <authorList>
            <consortium name="Lawrence Berkeley National Laboratory"/>
            <person name="Hensen N."/>
            <person name="Bonometti L."/>
            <person name="Westerberg I."/>
            <person name="Brannstrom I.O."/>
            <person name="Guillou S."/>
            <person name="Cros-Aarteil S."/>
            <person name="Calhoun S."/>
            <person name="Haridas S."/>
            <person name="Kuo A."/>
            <person name="Mondo S."/>
            <person name="Pangilinan J."/>
            <person name="Riley R."/>
            <person name="Labutti K."/>
            <person name="Andreopoulos B."/>
            <person name="Lipzen A."/>
            <person name="Chen C."/>
            <person name="Yanf M."/>
            <person name="Daum C."/>
            <person name="Ng V."/>
            <person name="Clum A."/>
            <person name="Steindorff A."/>
            <person name="Ohm R."/>
            <person name="Martin F."/>
            <person name="Silar P."/>
            <person name="Natvig D."/>
            <person name="Lalanne C."/>
            <person name="Gautier V."/>
            <person name="Ament-Velasquez S.L."/>
            <person name="Kruys A."/>
            <person name="Hutchinson M.I."/>
            <person name="Powell A.J."/>
            <person name="Barry K."/>
            <person name="Miller A.N."/>
            <person name="Grigoriev I.V."/>
            <person name="Debuchy R."/>
            <person name="Gladieux P."/>
            <person name="Thoren M.H."/>
            <person name="Johannesson H."/>
        </authorList>
    </citation>
    <scope>NUCLEOTIDE SEQUENCE</scope>
    <source>
        <strain evidence="5">CBS 307.81</strain>
    </source>
</reference>
<gene>
    <name evidence="5" type="ORF">QBC41DRAFT_228409</name>
</gene>
<dbReference type="Proteomes" id="UP001174997">
    <property type="component" value="Unassembled WGS sequence"/>
</dbReference>
<feature type="chain" id="PRO_5041284465" evidence="4">
    <location>
        <begin position="19"/>
        <end position="138"/>
    </location>
</feature>
<dbReference type="AlphaFoldDB" id="A0AA39ZAP5"/>